<accession>A0A0P5W354</accession>
<dbReference type="Gene3D" id="1.20.58.200">
    <property type="entry name" value="Translin, domain 2"/>
    <property type="match status" value="1"/>
</dbReference>
<keyword evidence="6" id="KW-0460">Magnesium</keyword>
<comment type="subcellular location">
    <subcellularLocation>
        <location evidence="2">Cytoplasm</location>
    </subcellularLocation>
    <subcellularLocation>
        <location evidence="1">Nucleus</location>
    </subcellularLocation>
</comment>
<dbReference type="FunFam" id="1.20.58.200:FF:000001">
    <property type="entry name" value="Translin-associated factor X"/>
    <property type="match status" value="1"/>
</dbReference>
<dbReference type="GO" id="GO:0005737">
    <property type="term" value="C:cytoplasm"/>
    <property type="evidence" value="ECO:0007669"/>
    <property type="project" value="UniProtKB-SubCell"/>
</dbReference>
<keyword evidence="9" id="KW-1185">Reference proteome</keyword>
<dbReference type="Gene3D" id="1.20.58.190">
    <property type="entry name" value="Translin, domain 1"/>
    <property type="match status" value="1"/>
</dbReference>
<dbReference type="OrthoDB" id="31005at2759"/>
<name>A0A0P5W354_9CRUS</name>
<dbReference type="GO" id="GO:0005634">
    <property type="term" value="C:nucleus"/>
    <property type="evidence" value="ECO:0007669"/>
    <property type="project" value="UniProtKB-SubCell"/>
</dbReference>
<dbReference type="GO" id="GO:0046872">
    <property type="term" value="F:metal ion binding"/>
    <property type="evidence" value="ECO:0007669"/>
    <property type="project" value="UniProtKB-KW"/>
</dbReference>
<proteinExistence type="inferred from homology"/>
<dbReference type="Pfam" id="PF01997">
    <property type="entry name" value="Translin"/>
    <property type="match status" value="1"/>
</dbReference>
<dbReference type="STRING" id="35525.A0A0P5W354"/>
<dbReference type="InterPro" id="IPR036081">
    <property type="entry name" value="Translin_sf"/>
</dbReference>
<protein>
    <submittedName>
        <fullName evidence="7">FI16517p1</fullName>
    </submittedName>
    <submittedName>
        <fullName evidence="8">Translin-associated protein X</fullName>
    </submittedName>
</protein>
<feature type="binding site" evidence="6">
    <location>
        <position position="164"/>
    </location>
    <ligand>
        <name>Mg(2+)</name>
        <dbReference type="ChEBI" id="CHEBI:18420"/>
    </ligand>
</feature>
<keyword evidence="6" id="KW-0479">Metal-binding</keyword>
<dbReference type="AlphaFoldDB" id="A0A0P5W354"/>
<evidence type="ECO:0000256" key="6">
    <source>
        <dbReference type="PIRSR" id="PIRSR602848-1"/>
    </source>
</evidence>
<dbReference type="Proteomes" id="UP000076858">
    <property type="component" value="Unassembled WGS sequence"/>
</dbReference>
<dbReference type="SUPFAM" id="SSF74784">
    <property type="entry name" value="Translin"/>
    <property type="match status" value="1"/>
</dbReference>
<reference evidence="8 9" key="2">
    <citation type="submission" date="2016-03" db="EMBL/GenBank/DDBJ databases">
        <title>EvidentialGene: Evidence-directed Construction of Genes on Genomes.</title>
        <authorList>
            <person name="Gilbert D.G."/>
            <person name="Choi J.-H."/>
            <person name="Mockaitis K."/>
            <person name="Colbourne J."/>
            <person name="Pfrender M."/>
        </authorList>
    </citation>
    <scope>NUCLEOTIDE SEQUENCE [LARGE SCALE GENOMIC DNA]</scope>
    <source>
        <strain evidence="8 9">Xinb3</strain>
        <tissue evidence="8">Complete organism</tissue>
    </source>
</reference>
<dbReference type="CDD" id="cd14820">
    <property type="entry name" value="TRAX"/>
    <property type="match status" value="1"/>
</dbReference>
<dbReference type="PANTHER" id="PTHR10741">
    <property type="entry name" value="TRANSLIN AND TRANSLIN ASSOCIATED PROTEIN X"/>
    <property type="match status" value="1"/>
</dbReference>
<gene>
    <name evidence="8" type="ORF">APZ42_011010</name>
</gene>
<keyword evidence="4" id="KW-0963">Cytoplasm</keyword>
<evidence type="ECO:0000256" key="4">
    <source>
        <dbReference type="ARBA" id="ARBA00022490"/>
    </source>
</evidence>
<evidence type="ECO:0000256" key="5">
    <source>
        <dbReference type="ARBA" id="ARBA00023242"/>
    </source>
</evidence>
<evidence type="ECO:0000256" key="2">
    <source>
        <dbReference type="ARBA" id="ARBA00004496"/>
    </source>
</evidence>
<keyword evidence="5" id="KW-0539">Nucleus</keyword>
<reference evidence="7" key="1">
    <citation type="submission" date="2015-10" db="EMBL/GenBank/DDBJ databases">
        <title>EvidentialGene: Evidence-directed Construction of Complete mRNA Transcriptomes without Genomes.</title>
        <authorList>
            <person name="Gilbert D.G."/>
        </authorList>
    </citation>
    <scope>NUCLEOTIDE SEQUENCE</scope>
</reference>
<comment type="similarity">
    <text evidence="3">Belongs to the translin family.</text>
</comment>
<dbReference type="InterPro" id="IPR002848">
    <property type="entry name" value="Translin_fam"/>
</dbReference>
<sequence>MSTQPLATQIVEPEESFDPEILSFFHDCSKKLDTHHDRYERIVKLSRDITIESKRIIFLLHRVQDDASKLKLTNEAEGKLQLVVNSSWNRLAKELVGQDPHHYLRGYSPGLQEFIEAISFLQFIRDGSLITLEEVQSKLSYAEDLKVPVPVYEYLLGIADLTGELMRLCINAVGRGETQLVFNTCSSLREVHEALSSLNLGFQRELKRKLQVSRQSLKKVETACYTVRVRGSEIPKELLAAKAVLSDDNPTWNEEYD</sequence>
<organism evidence="8 9">
    <name type="scientific">Daphnia magna</name>
    <dbReference type="NCBI Taxonomy" id="35525"/>
    <lineage>
        <taxon>Eukaryota</taxon>
        <taxon>Metazoa</taxon>
        <taxon>Ecdysozoa</taxon>
        <taxon>Arthropoda</taxon>
        <taxon>Crustacea</taxon>
        <taxon>Branchiopoda</taxon>
        <taxon>Diplostraca</taxon>
        <taxon>Cladocera</taxon>
        <taxon>Anomopoda</taxon>
        <taxon>Daphniidae</taxon>
        <taxon>Daphnia</taxon>
    </lineage>
</organism>
<evidence type="ECO:0000256" key="3">
    <source>
        <dbReference type="ARBA" id="ARBA00005902"/>
    </source>
</evidence>
<dbReference type="EMBL" id="LRGB01000007">
    <property type="protein sequence ID" value="KZS21869.1"/>
    <property type="molecule type" value="Genomic_DNA"/>
</dbReference>
<evidence type="ECO:0000256" key="1">
    <source>
        <dbReference type="ARBA" id="ARBA00004123"/>
    </source>
</evidence>
<evidence type="ECO:0000313" key="8">
    <source>
        <dbReference type="EMBL" id="KZS21869.1"/>
    </source>
</evidence>
<dbReference type="GO" id="GO:0043565">
    <property type="term" value="F:sequence-specific DNA binding"/>
    <property type="evidence" value="ECO:0007669"/>
    <property type="project" value="InterPro"/>
</dbReference>
<dbReference type="InterPro" id="IPR016068">
    <property type="entry name" value="Translin_N"/>
</dbReference>
<evidence type="ECO:0000313" key="9">
    <source>
        <dbReference type="Proteomes" id="UP000076858"/>
    </source>
</evidence>
<dbReference type="InterPro" id="IPR016069">
    <property type="entry name" value="Translin_C"/>
</dbReference>
<feature type="binding site" evidence="6">
    <location>
        <position position="116"/>
    </location>
    <ligand>
        <name>Mg(2+)</name>
        <dbReference type="ChEBI" id="CHEBI:18420"/>
    </ligand>
</feature>
<evidence type="ECO:0000313" key="7">
    <source>
        <dbReference type="EMBL" id="JAN52202.1"/>
    </source>
</evidence>
<dbReference type="EMBL" id="GDIQ01042535">
    <property type="protein sequence ID" value="JAN52202.1"/>
    <property type="molecule type" value="Transcribed_RNA"/>
</dbReference>